<gene>
    <name evidence="1" type="ORF">S12H4_39465</name>
</gene>
<reference evidence="1" key="1">
    <citation type="journal article" date="2014" name="Front. Microbiol.">
        <title>High frequency of phylogenetically diverse reductive dehalogenase-homologous genes in deep subseafloor sedimentary metagenomes.</title>
        <authorList>
            <person name="Kawai M."/>
            <person name="Futagami T."/>
            <person name="Toyoda A."/>
            <person name="Takaki Y."/>
            <person name="Nishi S."/>
            <person name="Hori S."/>
            <person name="Arai W."/>
            <person name="Tsubouchi T."/>
            <person name="Morono Y."/>
            <person name="Uchiyama I."/>
            <person name="Ito T."/>
            <person name="Fujiyama A."/>
            <person name="Inagaki F."/>
            <person name="Takami H."/>
        </authorList>
    </citation>
    <scope>NUCLEOTIDE SEQUENCE</scope>
    <source>
        <strain evidence="1">Expedition CK06-06</strain>
    </source>
</reference>
<accession>X1S4T2</accession>
<dbReference type="AlphaFoldDB" id="X1S4T2"/>
<organism evidence="1">
    <name type="scientific">marine sediment metagenome</name>
    <dbReference type="NCBI Taxonomy" id="412755"/>
    <lineage>
        <taxon>unclassified sequences</taxon>
        <taxon>metagenomes</taxon>
        <taxon>ecological metagenomes</taxon>
    </lineage>
</organism>
<comment type="caution">
    <text evidence="1">The sequence shown here is derived from an EMBL/GenBank/DDBJ whole genome shotgun (WGS) entry which is preliminary data.</text>
</comment>
<feature type="non-terminal residue" evidence="1">
    <location>
        <position position="68"/>
    </location>
</feature>
<protein>
    <submittedName>
        <fullName evidence="1">Uncharacterized protein</fullName>
    </submittedName>
</protein>
<dbReference type="EMBL" id="BARW01023854">
    <property type="protein sequence ID" value="GAI88027.1"/>
    <property type="molecule type" value="Genomic_DNA"/>
</dbReference>
<sequence>MTALKYEHKGEFDYLAYLHASYLFGDISLETSLETNESPESPPSTPKYPSEIIDAFDMTFTYRFVPDK</sequence>
<evidence type="ECO:0000313" key="1">
    <source>
        <dbReference type="EMBL" id="GAI88027.1"/>
    </source>
</evidence>
<name>X1S4T2_9ZZZZ</name>
<proteinExistence type="predicted"/>